<dbReference type="Proteomes" id="UP000186594">
    <property type="component" value="Unassembled WGS sequence"/>
</dbReference>
<dbReference type="GO" id="GO:0070545">
    <property type="term" value="C:PeBoW complex"/>
    <property type="evidence" value="ECO:0007669"/>
    <property type="project" value="EnsemblFungi"/>
</dbReference>
<keyword evidence="4" id="KW-0539">Nucleus</keyword>
<dbReference type="Pfam" id="PF06732">
    <property type="entry name" value="Pescadillo_N"/>
    <property type="match status" value="1"/>
</dbReference>
<comment type="subcellular location">
    <subcellularLocation>
        <location evidence="1">Nucleus</location>
    </subcellularLocation>
</comment>
<evidence type="ECO:0000313" key="7">
    <source>
        <dbReference type="EMBL" id="OLL26409.1"/>
    </source>
</evidence>
<dbReference type="OrthoDB" id="10264910at2759"/>
<dbReference type="PANTHER" id="PTHR12221">
    <property type="entry name" value="PESCADILLO - RELATED"/>
    <property type="match status" value="1"/>
</dbReference>
<dbReference type="Gene3D" id="3.40.50.10190">
    <property type="entry name" value="BRCT domain"/>
    <property type="match status" value="1"/>
</dbReference>
<dbReference type="PROSITE" id="PS50172">
    <property type="entry name" value="BRCT"/>
    <property type="match status" value="1"/>
</dbReference>
<dbReference type="InterPro" id="IPR036420">
    <property type="entry name" value="BRCT_dom_sf"/>
</dbReference>
<comment type="caution">
    <text evidence="7">The sequence shown here is derived from an EMBL/GenBank/DDBJ whole genome shotgun (WGS) entry which is preliminary data.</text>
</comment>
<keyword evidence="8" id="KW-1185">Reference proteome</keyword>
<dbReference type="InterPro" id="IPR010613">
    <property type="entry name" value="PES"/>
</dbReference>
<dbReference type="GO" id="GO:0000462">
    <property type="term" value="P:maturation of SSU-rRNA from tricistronic rRNA transcript (SSU-rRNA, 5.8S rRNA, LSU-rRNA)"/>
    <property type="evidence" value="ECO:0007669"/>
    <property type="project" value="EnsemblFungi"/>
</dbReference>
<organism evidence="7 8">
    <name type="scientific">Neolecta irregularis (strain DAH-3)</name>
    <dbReference type="NCBI Taxonomy" id="1198029"/>
    <lineage>
        <taxon>Eukaryota</taxon>
        <taxon>Fungi</taxon>
        <taxon>Dikarya</taxon>
        <taxon>Ascomycota</taxon>
        <taxon>Taphrinomycotina</taxon>
        <taxon>Neolectales</taxon>
        <taxon>Neolectaceae</taxon>
        <taxon>Neolecta</taxon>
    </lineage>
</organism>
<evidence type="ECO:0000259" key="6">
    <source>
        <dbReference type="PROSITE" id="PS50172"/>
    </source>
</evidence>
<dbReference type="InterPro" id="IPR001357">
    <property type="entry name" value="BRCT_dom"/>
</dbReference>
<dbReference type="STRING" id="1198029.A0A1U7LUV5"/>
<proteinExistence type="predicted"/>
<accession>A0A1U7LUV5</accession>
<name>A0A1U7LUV5_NEOID</name>
<feature type="region of interest" description="Disordered" evidence="5">
    <location>
        <begin position="385"/>
        <end position="420"/>
    </location>
</feature>
<feature type="compositionally biased region" description="Basic and acidic residues" evidence="5">
    <location>
        <begin position="395"/>
        <end position="404"/>
    </location>
</feature>
<dbReference type="SMART" id="SM00292">
    <property type="entry name" value="BRCT"/>
    <property type="match status" value="1"/>
</dbReference>
<feature type="domain" description="BRCT" evidence="6">
    <location>
        <begin position="205"/>
        <end position="298"/>
    </location>
</feature>
<dbReference type="SUPFAM" id="SSF52113">
    <property type="entry name" value="BRCT domain"/>
    <property type="match status" value="1"/>
</dbReference>
<dbReference type="CDD" id="cd17709">
    <property type="entry name" value="BRCT_pescadillo_like"/>
    <property type="match status" value="1"/>
</dbReference>
<dbReference type="PANTHER" id="PTHR12221:SF6">
    <property type="entry name" value="PESCADILLO HOMOLOG"/>
    <property type="match status" value="1"/>
</dbReference>
<evidence type="ECO:0000256" key="1">
    <source>
        <dbReference type="ARBA" id="ARBA00004123"/>
    </source>
</evidence>
<evidence type="ECO:0000256" key="4">
    <source>
        <dbReference type="ARBA" id="ARBA00023242"/>
    </source>
</evidence>
<dbReference type="AlphaFoldDB" id="A0A1U7LUV5"/>
<evidence type="ECO:0000256" key="3">
    <source>
        <dbReference type="ARBA" id="ARBA00022552"/>
    </source>
</evidence>
<reference evidence="7 8" key="1">
    <citation type="submission" date="2016-04" db="EMBL/GenBank/DDBJ databases">
        <title>Evolutionary innovation and constraint leading to complex multicellularity in the Ascomycota.</title>
        <authorList>
            <person name="Cisse O."/>
            <person name="Nguyen A."/>
            <person name="Hewitt D.A."/>
            <person name="Jedd G."/>
            <person name="Stajich J.E."/>
        </authorList>
    </citation>
    <scope>NUCLEOTIDE SEQUENCE [LARGE SCALE GENOMIC DNA]</scope>
    <source>
        <strain evidence="7 8">DAH-3</strain>
    </source>
</reference>
<evidence type="ECO:0000256" key="2">
    <source>
        <dbReference type="ARBA" id="ARBA00022517"/>
    </source>
</evidence>
<evidence type="ECO:0000256" key="5">
    <source>
        <dbReference type="SAM" id="MobiDB-lite"/>
    </source>
</evidence>
<dbReference type="OMA" id="VFDCLNC"/>
<sequence>MIFLFAYLPTTDQVPAAIIALCERLANEFQQYIIRTTSLRKVFLSIKGVYYQAEIMGQDITWIVPYRFSQKVPQDVDFRIMLTFLEFYQTFIGFTNFKLYSDIGLVYPPKLDQKRDDDAAGINALQIEKAGGNVLLEETQSNDVKDTSKQLKTLGEKLKSLNSTQEPIDANAIEQINEEPEDVQLDIFEPLTAEDTALAAPQQPTSVILFKHLTIFLSREVPRHTLEFPLLAFGARLSWDPILGGGSPMTEDSETITHQIVDRAVLAKRYPGRSYVQPQWVVDSINQGKLLPTADYAPGAILAPHLSPFVHIDPSGYDPMVELDDSQEEDEEEVDDEAELQQELEAEAKGIKFSDFKGSVEAPKRKRQVEEEDLRNIMMSNKQKKLYKKMKYSNQKKDETAENLRKKRKELRASKATKSN</sequence>
<gene>
    <name evidence="7" type="ORF">NEOLI_001544</name>
</gene>
<dbReference type="EMBL" id="LXFE01000188">
    <property type="protein sequence ID" value="OLL26409.1"/>
    <property type="molecule type" value="Genomic_DNA"/>
</dbReference>
<dbReference type="GO" id="GO:0000463">
    <property type="term" value="P:maturation of LSU-rRNA from tricistronic rRNA transcript (SSU-rRNA, 5.8S rRNA, LSU-rRNA)"/>
    <property type="evidence" value="ECO:0007669"/>
    <property type="project" value="TreeGrafter"/>
</dbReference>
<keyword evidence="3" id="KW-0698">rRNA processing</keyword>
<dbReference type="GO" id="GO:0030687">
    <property type="term" value="C:preribosome, large subunit precursor"/>
    <property type="evidence" value="ECO:0007669"/>
    <property type="project" value="EnsemblFungi"/>
</dbReference>
<evidence type="ECO:0000313" key="8">
    <source>
        <dbReference type="Proteomes" id="UP000186594"/>
    </source>
</evidence>
<keyword evidence="2" id="KW-0690">Ribosome biogenesis</keyword>
<protein>
    <submittedName>
        <fullName evidence="7">Pescadillo</fullName>
    </submittedName>
</protein>
<dbReference type="GO" id="GO:0070180">
    <property type="term" value="F:large ribosomal subunit rRNA binding"/>
    <property type="evidence" value="ECO:0007669"/>
    <property type="project" value="EnsemblFungi"/>
</dbReference>